<dbReference type="RefSeq" id="WP_187255084.1">
    <property type="nucleotide sequence ID" value="NZ_JBHULF010000006.1"/>
</dbReference>
<feature type="chain" id="PRO_5045046437" description="DUF4249 domain-containing protein" evidence="1">
    <location>
        <begin position="21"/>
        <end position="297"/>
    </location>
</feature>
<keyword evidence="3" id="KW-1185">Reference proteome</keyword>
<evidence type="ECO:0000256" key="1">
    <source>
        <dbReference type="SAM" id="SignalP"/>
    </source>
</evidence>
<gene>
    <name evidence="2" type="ORF">BC349_02035</name>
</gene>
<evidence type="ECO:0000313" key="2">
    <source>
        <dbReference type="EMBL" id="MBC6489732.1"/>
    </source>
</evidence>
<evidence type="ECO:0000313" key="3">
    <source>
        <dbReference type="Proteomes" id="UP000765802"/>
    </source>
</evidence>
<dbReference type="Pfam" id="PF14054">
    <property type="entry name" value="DUF4249"/>
    <property type="match status" value="1"/>
</dbReference>
<protein>
    <recommendedName>
        <fullName evidence="4">DUF4249 domain-containing protein</fullName>
    </recommendedName>
</protein>
<accession>A0ABR7M3Z2</accession>
<name>A0ABR7M3Z2_9BACT</name>
<dbReference type="PROSITE" id="PS51257">
    <property type="entry name" value="PROKAR_LIPOPROTEIN"/>
    <property type="match status" value="1"/>
</dbReference>
<evidence type="ECO:0008006" key="4">
    <source>
        <dbReference type="Google" id="ProtNLM"/>
    </source>
</evidence>
<organism evidence="2 3">
    <name type="scientific">Flavihumibacter stibioxidans</name>
    <dbReference type="NCBI Taxonomy" id="1834163"/>
    <lineage>
        <taxon>Bacteria</taxon>
        <taxon>Pseudomonadati</taxon>
        <taxon>Bacteroidota</taxon>
        <taxon>Chitinophagia</taxon>
        <taxon>Chitinophagales</taxon>
        <taxon>Chitinophagaceae</taxon>
        <taxon>Flavihumibacter</taxon>
    </lineage>
</organism>
<comment type="caution">
    <text evidence="2">The sequence shown here is derived from an EMBL/GenBank/DDBJ whole genome shotgun (WGS) entry which is preliminary data.</text>
</comment>
<dbReference type="EMBL" id="MBUA01000001">
    <property type="protein sequence ID" value="MBC6489732.1"/>
    <property type="molecule type" value="Genomic_DNA"/>
</dbReference>
<sequence>MLKVLVKLSCTLAVLLTGLACEKSVSFDLNGQPPKLVVEGTIESGRPPVFFLSRSLDYFSEINPSILSQSFVRGAEIRLSNGTRTHRLKEYTLTNTAGNIYYYSIDSSDLATAFIGEPGKNYTVTILAEGESYTASTTIPLHLKTVDSLWWKPSPNNPDTTKVVLMARVTDPAGFGNYIRFFTSVNGSAFNPGLNSVFDDQIVDGTQYDIEVEQGVDRNTDIDFDNYSFFSRGDTVVLKFTNIDRATFDFWRTMEYNYGAIGSPFGSPTRVLGNISSGGLGYFGGYSVQYNSLVIPK</sequence>
<dbReference type="InterPro" id="IPR025345">
    <property type="entry name" value="DUF4249"/>
</dbReference>
<reference evidence="2 3" key="1">
    <citation type="submission" date="2016-07" db="EMBL/GenBank/DDBJ databases">
        <title>Genome analysis of Flavihumibacter stibioxidans YS-17.</title>
        <authorList>
            <person name="Shi K."/>
            <person name="Han Y."/>
            <person name="Wang G."/>
        </authorList>
    </citation>
    <scope>NUCLEOTIDE SEQUENCE [LARGE SCALE GENOMIC DNA]</scope>
    <source>
        <strain evidence="2 3">YS-17</strain>
    </source>
</reference>
<feature type="signal peptide" evidence="1">
    <location>
        <begin position="1"/>
        <end position="20"/>
    </location>
</feature>
<proteinExistence type="predicted"/>
<dbReference type="Proteomes" id="UP000765802">
    <property type="component" value="Unassembled WGS sequence"/>
</dbReference>
<keyword evidence="1" id="KW-0732">Signal</keyword>